<evidence type="ECO:0000313" key="3">
    <source>
        <dbReference type="Proteomes" id="UP000717585"/>
    </source>
</evidence>
<dbReference type="InterPro" id="IPR011333">
    <property type="entry name" value="SKP1/BTB/POZ_sf"/>
</dbReference>
<reference evidence="2" key="1">
    <citation type="submission" date="2021-05" db="EMBL/GenBank/DDBJ databases">
        <title>A free-living protist that lacks canonical eukaryotic 1 DNA replication and segregation systems.</title>
        <authorList>
            <person name="Salas-Leiva D.E."/>
            <person name="Tromer E.C."/>
            <person name="Curtis B.A."/>
            <person name="Jerlstrom-Hultqvist J."/>
            <person name="Kolisko M."/>
            <person name="Yi Z."/>
            <person name="Salas-Leiva J.S."/>
            <person name="Gallot-Lavallee L."/>
            <person name="Kops G.J.P.L."/>
            <person name="Archibald J.M."/>
            <person name="Simpson A.G.B."/>
            <person name="Roger A.J."/>
        </authorList>
    </citation>
    <scope>NUCLEOTIDE SEQUENCE</scope>
    <source>
        <strain evidence="2">BICM</strain>
    </source>
</reference>
<feature type="compositionally biased region" description="Acidic residues" evidence="1">
    <location>
        <begin position="80"/>
        <end position="91"/>
    </location>
</feature>
<evidence type="ECO:0000256" key="1">
    <source>
        <dbReference type="SAM" id="MobiDB-lite"/>
    </source>
</evidence>
<dbReference type="EMBL" id="JAHDYR010000001">
    <property type="protein sequence ID" value="KAG9397620.1"/>
    <property type="molecule type" value="Genomic_DNA"/>
</dbReference>
<protein>
    <submittedName>
        <fullName evidence="2">Uncharacterized protein</fullName>
    </submittedName>
</protein>
<evidence type="ECO:0000313" key="2">
    <source>
        <dbReference type="EMBL" id="KAG9397620.1"/>
    </source>
</evidence>
<accession>A0A8J6B3L8</accession>
<feature type="region of interest" description="Disordered" evidence="1">
    <location>
        <begin position="73"/>
        <end position="101"/>
    </location>
</feature>
<sequence>MKENNLQRYVTITSGDGYTFVVPLEVANLSETVRTMLLSGFREQGSVMLLPKTPDLNMTGKRLAGHLTRHPLGSAVVPESDTEPEALEYEVQESLTPLDPS</sequence>
<comment type="caution">
    <text evidence="2">The sequence shown here is derived from an EMBL/GenBank/DDBJ whole genome shotgun (WGS) entry which is preliminary data.</text>
</comment>
<keyword evidence="3" id="KW-1185">Reference proteome</keyword>
<dbReference type="Gene3D" id="3.30.710.10">
    <property type="entry name" value="Potassium Channel Kv1.1, Chain A"/>
    <property type="match status" value="1"/>
</dbReference>
<dbReference type="Proteomes" id="UP000717585">
    <property type="component" value="Unassembled WGS sequence"/>
</dbReference>
<dbReference type="SUPFAM" id="SSF54695">
    <property type="entry name" value="POZ domain"/>
    <property type="match status" value="1"/>
</dbReference>
<gene>
    <name evidence="2" type="ORF">J8273_0750</name>
</gene>
<dbReference type="OrthoDB" id="249087at2759"/>
<dbReference type="AlphaFoldDB" id="A0A8J6B3L8"/>
<proteinExistence type="predicted"/>
<organism evidence="2 3">
    <name type="scientific">Carpediemonas membranifera</name>
    <dbReference type="NCBI Taxonomy" id="201153"/>
    <lineage>
        <taxon>Eukaryota</taxon>
        <taxon>Metamonada</taxon>
        <taxon>Carpediemonas-like organisms</taxon>
        <taxon>Carpediemonas</taxon>
    </lineage>
</organism>
<name>A0A8J6B3L8_9EUKA</name>